<keyword evidence="2" id="KW-0175">Coiled coil</keyword>
<proteinExistence type="predicted"/>
<keyword evidence="1" id="KW-0343">GTPase activation</keyword>
<dbReference type="InterPro" id="IPR001849">
    <property type="entry name" value="PH_domain"/>
</dbReference>
<gene>
    <name evidence="8" type="ORF">HK105_206743</name>
</gene>
<feature type="region of interest" description="Disordered" evidence="3">
    <location>
        <begin position="1116"/>
        <end position="1246"/>
    </location>
</feature>
<feature type="compositionally biased region" description="Low complexity" evidence="3">
    <location>
        <begin position="1180"/>
        <end position="1208"/>
    </location>
</feature>
<dbReference type="InterPro" id="IPR027267">
    <property type="entry name" value="AH/BAR_dom_sf"/>
</dbReference>
<dbReference type="SMART" id="SM00239">
    <property type="entry name" value="C2"/>
    <property type="match status" value="1"/>
</dbReference>
<feature type="domain" description="F-BAR" evidence="7">
    <location>
        <begin position="1"/>
        <end position="256"/>
    </location>
</feature>
<dbReference type="InterPro" id="IPR008936">
    <property type="entry name" value="Rho_GTPase_activation_prot"/>
</dbReference>
<evidence type="ECO:0000256" key="1">
    <source>
        <dbReference type="ARBA" id="ARBA00022468"/>
    </source>
</evidence>
<feature type="compositionally biased region" description="Gly residues" evidence="3">
    <location>
        <begin position="1121"/>
        <end position="1130"/>
    </location>
</feature>
<dbReference type="Pfam" id="PF00611">
    <property type="entry name" value="FCH"/>
    <property type="match status" value="1"/>
</dbReference>
<feature type="region of interest" description="Disordered" evidence="3">
    <location>
        <begin position="1285"/>
        <end position="1486"/>
    </location>
</feature>
<feature type="compositionally biased region" description="Low complexity" evidence="3">
    <location>
        <begin position="1289"/>
        <end position="1314"/>
    </location>
</feature>
<feature type="compositionally biased region" description="Low complexity" evidence="3">
    <location>
        <begin position="1360"/>
        <end position="1371"/>
    </location>
</feature>
<evidence type="ECO:0000313" key="8">
    <source>
        <dbReference type="EMBL" id="KAL2913727.1"/>
    </source>
</evidence>
<dbReference type="SMART" id="SM00323">
    <property type="entry name" value="RasGAP"/>
    <property type="match status" value="1"/>
</dbReference>
<dbReference type="PROSITE" id="PS00509">
    <property type="entry name" value="RAS_GTPASE_ACTIV_1"/>
    <property type="match status" value="1"/>
</dbReference>
<protein>
    <recommendedName>
        <fullName evidence="10">Ras GTPase-activating protein</fullName>
    </recommendedName>
</protein>
<feature type="domain" description="Ras-GAP" evidence="6">
    <location>
        <begin position="541"/>
        <end position="749"/>
    </location>
</feature>
<feature type="compositionally biased region" description="Basic and acidic residues" evidence="3">
    <location>
        <begin position="1221"/>
        <end position="1241"/>
    </location>
</feature>
<dbReference type="InterPro" id="IPR035892">
    <property type="entry name" value="C2_domain_sf"/>
</dbReference>
<evidence type="ECO:0000259" key="4">
    <source>
        <dbReference type="PROSITE" id="PS50003"/>
    </source>
</evidence>
<feature type="compositionally biased region" description="Basic residues" evidence="3">
    <location>
        <begin position="1209"/>
        <end position="1219"/>
    </location>
</feature>
<dbReference type="Pfam" id="PF00616">
    <property type="entry name" value="RasGAP"/>
    <property type="match status" value="1"/>
</dbReference>
<feature type="compositionally biased region" description="Low complexity" evidence="3">
    <location>
        <begin position="1003"/>
        <end position="1026"/>
    </location>
</feature>
<dbReference type="InterPro" id="IPR001060">
    <property type="entry name" value="FCH_dom"/>
</dbReference>
<dbReference type="Gene3D" id="1.10.506.10">
    <property type="entry name" value="GTPase Activation - p120gap, domain 1"/>
    <property type="match status" value="2"/>
</dbReference>
<evidence type="ECO:0000259" key="6">
    <source>
        <dbReference type="PROSITE" id="PS50018"/>
    </source>
</evidence>
<name>A0ABR4N2K1_9FUNG</name>
<dbReference type="InterPro" id="IPR031160">
    <property type="entry name" value="F_BAR_dom"/>
</dbReference>
<feature type="domain" description="C2" evidence="5">
    <location>
        <begin position="368"/>
        <end position="485"/>
    </location>
</feature>
<evidence type="ECO:0000259" key="7">
    <source>
        <dbReference type="PROSITE" id="PS51741"/>
    </source>
</evidence>
<dbReference type="Gene3D" id="1.20.1270.60">
    <property type="entry name" value="Arfaptin homology (AH) domain/BAR domain"/>
    <property type="match status" value="1"/>
</dbReference>
<dbReference type="PANTHER" id="PTHR10194">
    <property type="entry name" value="RAS GTPASE-ACTIVATING PROTEINS"/>
    <property type="match status" value="1"/>
</dbReference>
<evidence type="ECO:0000256" key="2">
    <source>
        <dbReference type="PROSITE-ProRule" id="PRU01077"/>
    </source>
</evidence>
<dbReference type="PROSITE" id="PS51741">
    <property type="entry name" value="F_BAR"/>
    <property type="match status" value="1"/>
</dbReference>
<dbReference type="EMBL" id="JADGIZ020000042">
    <property type="protein sequence ID" value="KAL2913727.1"/>
    <property type="molecule type" value="Genomic_DNA"/>
</dbReference>
<dbReference type="InterPro" id="IPR000008">
    <property type="entry name" value="C2_dom"/>
</dbReference>
<comment type="caution">
    <text evidence="8">The sequence shown here is derived from an EMBL/GenBank/DDBJ whole genome shotgun (WGS) entry which is preliminary data.</text>
</comment>
<dbReference type="Pfam" id="PF00168">
    <property type="entry name" value="C2"/>
    <property type="match status" value="1"/>
</dbReference>
<dbReference type="InterPro" id="IPR023152">
    <property type="entry name" value="RasGAP_CS"/>
</dbReference>
<evidence type="ECO:0008006" key="10">
    <source>
        <dbReference type="Google" id="ProtNLM"/>
    </source>
</evidence>
<dbReference type="InterPro" id="IPR001936">
    <property type="entry name" value="RasGAP_dom"/>
</dbReference>
<dbReference type="SUPFAM" id="SSF48350">
    <property type="entry name" value="GTPase activation domain, GAP"/>
    <property type="match status" value="1"/>
</dbReference>
<dbReference type="Gene3D" id="2.60.40.150">
    <property type="entry name" value="C2 domain"/>
    <property type="match status" value="1"/>
</dbReference>
<dbReference type="Proteomes" id="UP001527925">
    <property type="component" value="Unassembled WGS sequence"/>
</dbReference>
<dbReference type="PANTHER" id="PTHR10194:SF60">
    <property type="entry name" value="RAS GTPASE-ACTIVATING PROTEIN RASKOL"/>
    <property type="match status" value="1"/>
</dbReference>
<dbReference type="InterPro" id="IPR039360">
    <property type="entry name" value="Ras_GTPase"/>
</dbReference>
<keyword evidence="9" id="KW-1185">Reference proteome</keyword>
<dbReference type="SMART" id="SM00055">
    <property type="entry name" value="FCH"/>
    <property type="match status" value="1"/>
</dbReference>
<dbReference type="PROSITE" id="PS50003">
    <property type="entry name" value="PH_DOMAIN"/>
    <property type="match status" value="1"/>
</dbReference>
<evidence type="ECO:0000313" key="9">
    <source>
        <dbReference type="Proteomes" id="UP001527925"/>
    </source>
</evidence>
<dbReference type="PROSITE" id="PS50018">
    <property type="entry name" value="RAS_GTPASE_ACTIV_2"/>
    <property type="match status" value="1"/>
</dbReference>
<evidence type="ECO:0000256" key="3">
    <source>
        <dbReference type="SAM" id="MobiDB-lite"/>
    </source>
</evidence>
<feature type="region of interest" description="Disordered" evidence="3">
    <location>
        <begin position="991"/>
        <end position="1090"/>
    </location>
</feature>
<dbReference type="PROSITE" id="PS50004">
    <property type="entry name" value="C2"/>
    <property type="match status" value="1"/>
</dbReference>
<dbReference type="SUPFAM" id="SSF103657">
    <property type="entry name" value="BAR/IMD domain-like"/>
    <property type="match status" value="1"/>
</dbReference>
<feature type="domain" description="PH" evidence="4">
    <location>
        <begin position="319"/>
        <end position="355"/>
    </location>
</feature>
<dbReference type="SUPFAM" id="SSF49562">
    <property type="entry name" value="C2 domain (Calcium/lipid-binding domain, CaLB)"/>
    <property type="match status" value="1"/>
</dbReference>
<sequence length="1486" mass="158245">MALESVLEYVDESVRLSRDVAALLKRRHAIEAEYARSLAKIAQALHKHASPLAAAATPAGDSPFGEASAVETARSTITKSTLWAGFIESIEQTSNLAKAHDEFARRLQVNVIDPFQNQIKDMELVKKAAKKDMDSFQASAAEASQNHQRALYNPNSKDKDISKLFAKASAAQEKAQHARDRFAACEQLANAAEEDYYGRLLPELYQELQRDEEERSTLTKVTLEKANLFEMRMVESHVVSLKDAAYSISQISISDDMEKFVANHMTQQEEAAEHDEFDTPLAPGDLKRGMMSMSKPKDQVSLSVCSVYGIDTSFFGRPCFQVILHESDRNIIFSCATDTDQARDEWVALLRRYARCCDLCAQLNGFNPETKVNEKIVNRAMPKFRRSLSLRVAEAKDLRTPFGIRNVTPYCYVLLDHVNFARTAAKTTDPPIWTETFMFDDISAHFSLLRVVLLHRNRSGKDVTIGYVNVSLKQIQNAAKIDQWFPVLSFNDNMIVGTMRITCSLTNEQILPASAYDEFLSIVTDPALASVKALGRVITHEREAFARSFLDLMCLLGRERGSINLLIVDEISATDDPNIIFRGNTLATKVFDQYMKIVGAEYLQATLTPLIRAVYENGEPCETDPMRVEGSSSSSSAAAAADTLRKNTKRLLQFVNFFWECIQRSADMFPRKIAEVFAFIKDAVSRRFPNQRSRGEQIKYPAISGFLFLRFFCPAIISPHQFGLAAEAPAGHVPRTLTMIAKILQNLANMTELKDVHLSEANVFIRSQKEAMKALLDRVSTVCVDLDSPLDSVDGDVDVSRQCESLFQYFERNIVLMASSANPRPPEFDRLVTAIEGVRRTHVMFAPELARVLETCESSHSLVLETQLSNELTRMTLERLTREASQPPPLRDAASSAMAIAGQDDALGSGSGSPAILRAPPPIPPRSEFRIGGVVVASTLGQSMGSNGSLGSTGDVRGGISQSVSLTALMGLSPAPTIRVQHMDERARLAAARDAGAGGGATPPGQASSSSPMTPPSAASSGSPGHSARRHEAEAGGSRGGGFPRQPTPQPGSPSPGGSASSSAPPPLPNLPLRPDSADRLPSLPPQVSAGLTLTPFAIDFESDLANLLTADVVSTTGSIRSGGGGGGGEPSPRSPLGDAFLATSGLPRSESTETIDPRAGARIVGGPGGSPAIPQRTISAASGSMSVMAVLSSSSSSSAAADSGPKASHSHSHPHAHPQPHADPKRMRSFSDMRPGDSEAARGGVSSIDSVYRLYGDEPGQAPAAARPAGIAGLSALPARRVGASIDGAGSPSLSASGSPGSSARHQQQQQQQGYFHHAHSASVSSTISARSVAASPPTRPGLQHMATVTSMGSGLDPSASSSASASASAFEQGSPSIPMRTLSPSLGGAAHSPLPVRPRSPAYGHGHSASVGGGVGAGISASPSPLGVLRREGSNATISRSDSGDSPTSPIDSRNATVVPRRGLSPAPPSPVKPLPQRSGGGLG</sequence>
<reference evidence="8 9" key="1">
    <citation type="submission" date="2023-09" db="EMBL/GenBank/DDBJ databases">
        <title>Pangenome analysis of Batrachochytrium dendrobatidis and related Chytrids.</title>
        <authorList>
            <person name="Yacoub M.N."/>
            <person name="Stajich J.E."/>
            <person name="James T.Y."/>
        </authorList>
    </citation>
    <scope>NUCLEOTIDE SEQUENCE [LARGE SCALE GENOMIC DNA]</scope>
    <source>
        <strain evidence="8 9">JEL0888</strain>
    </source>
</reference>
<evidence type="ECO:0000259" key="5">
    <source>
        <dbReference type="PROSITE" id="PS50004"/>
    </source>
</evidence>
<organism evidence="8 9">
    <name type="scientific">Polyrhizophydium stewartii</name>
    <dbReference type="NCBI Taxonomy" id="2732419"/>
    <lineage>
        <taxon>Eukaryota</taxon>
        <taxon>Fungi</taxon>
        <taxon>Fungi incertae sedis</taxon>
        <taxon>Chytridiomycota</taxon>
        <taxon>Chytridiomycota incertae sedis</taxon>
        <taxon>Chytridiomycetes</taxon>
        <taxon>Rhizophydiales</taxon>
        <taxon>Rhizophydiales incertae sedis</taxon>
        <taxon>Polyrhizophydium</taxon>
    </lineage>
</organism>
<feature type="compositionally biased region" description="Polar residues" evidence="3">
    <location>
        <begin position="1436"/>
        <end position="1458"/>
    </location>
</feature>
<feature type="compositionally biased region" description="Low complexity" evidence="3">
    <location>
        <begin position="1322"/>
        <end position="1337"/>
    </location>
</feature>
<accession>A0ABR4N2K1</accession>